<dbReference type="GO" id="GO:0031012">
    <property type="term" value="C:extracellular matrix"/>
    <property type="evidence" value="ECO:0007669"/>
    <property type="project" value="InterPro"/>
</dbReference>
<proteinExistence type="predicted"/>
<accession>A0AA39FZX8</accession>
<keyword evidence="8" id="KW-1185">Reference proteome</keyword>
<reference evidence="7" key="1">
    <citation type="journal article" date="2023" name="bioRxiv">
        <title>Scaffold-level genome assemblies of two parasitoid biocontrol wasps reveal the parthenogenesis mechanism and an associated novel virus.</title>
        <authorList>
            <person name="Inwood S."/>
            <person name="Skelly J."/>
            <person name="Guhlin J."/>
            <person name="Harrop T."/>
            <person name="Goldson S."/>
            <person name="Dearden P."/>
        </authorList>
    </citation>
    <scope>NUCLEOTIDE SEQUENCE</scope>
    <source>
        <strain evidence="7">Lincoln</strain>
        <tissue evidence="7">Whole body</tissue>
    </source>
</reference>
<evidence type="ECO:0000256" key="5">
    <source>
        <dbReference type="SAM" id="MobiDB-lite"/>
    </source>
</evidence>
<dbReference type="EMBL" id="JAQQBR010000004">
    <property type="protein sequence ID" value="KAK0178591.1"/>
    <property type="molecule type" value="Genomic_DNA"/>
</dbReference>
<sequence>MKDNENKYPNGDETECAMMSYGDEKLLQGSEDDDVEIEKENSGIGTTEGSISTCGLRGDAPTGLDKNRVRQELSRALDLWARNSKLTFQEVNSEHADILISFQRFTKSKYQSGYYSHNSFILILNS</sequence>
<organism evidence="7 8">
    <name type="scientific">Microctonus hyperodae</name>
    <name type="common">Parasitoid wasp</name>
    <dbReference type="NCBI Taxonomy" id="165561"/>
    <lineage>
        <taxon>Eukaryota</taxon>
        <taxon>Metazoa</taxon>
        <taxon>Ecdysozoa</taxon>
        <taxon>Arthropoda</taxon>
        <taxon>Hexapoda</taxon>
        <taxon>Insecta</taxon>
        <taxon>Pterygota</taxon>
        <taxon>Neoptera</taxon>
        <taxon>Endopterygota</taxon>
        <taxon>Hymenoptera</taxon>
        <taxon>Apocrita</taxon>
        <taxon>Ichneumonoidea</taxon>
        <taxon>Braconidae</taxon>
        <taxon>Euphorinae</taxon>
        <taxon>Microctonus</taxon>
    </lineage>
</organism>
<evidence type="ECO:0000256" key="1">
    <source>
        <dbReference type="ARBA" id="ARBA00022670"/>
    </source>
</evidence>
<dbReference type="GO" id="GO:0008270">
    <property type="term" value="F:zinc ion binding"/>
    <property type="evidence" value="ECO:0007669"/>
    <property type="project" value="InterPro"/>
</dbReference>
<keyword evidence="4" id="KW-0862">Zinc</keyword>
<comment type="caution">
    <text evidence="7">The sequence shown here is derived from an EMBL/GenBank/DDBJ whole genome shotgun (WGS) entry which is preliminary data.</text>
</comment>
<dbReference type="InterPro" id="IPR001818">
    <property type="entry name" value="Pept_M10_metallopeptidase"/>
</dbReference>
<evidence type="ECO:0000256" key="4">
    <source>
        <dbReference type="ARBA" id="ARBA00022833"/>
    </source>
</evidence>
<dbReference type="GO" id="GO:0006508">
    <property type="term" value="P:proteolysis"/>
    <property type="evidence" value="ECO:0007669"/>
    <property type="project" value="UniProtKB-KW"/>
</dbReference>
<feature type="compositionally biased region" description="Polar residues" evidence="5">
    <location>
        <begin position="43"/>
        <end position="53"/>
    </location>
</feature>
<evidence type="ECO:0000256" key="3">
    <source>
        <dbReference type="ARBA" id="ARBA00022801"/>
    </source>
</evidence>
<dbReference type="InterPro" id="IPR024079">
    <property type="entry name" value="MetalloPept_cat_dom_sf"/>
</dbReference>
<reference evidence="7" key="2">
    <citation type="submission" date="2023-03" db="EMBL/GenBank/DDBJ databases">
        <authorList>
            <person name="Inwood S.N."/>
            <person name="Skelly J.G."/>
            <person name="Guhlin J."/>
            <person name="Harrop T.W.R."/>
            <person name="Goldson S.G."/>
            <person name="Dearden P.K."/>
        </authorList>
    </citation>
    <scope>NUCLEOTIDE SEQUENCE</scope>
    <source>
        <strain evidence="7">Lincoln</strain>
        <tissue evidence="7">Whole body</tissue>
    </source>
</reference>
<evidence type="ECO:0000256" key="2">
    <source>
        <dbReference type="ARBA" id="ARBA00022723"/>
    </source>
</evidence>
<evidence type="ECO:0000313" key="8">
    <source>
        <dbReference type="Proteomes" id="UP001168972"/>
    </source>
</evidence>
<feature type="domain" description="Peptidase M10 metallopeptidase" evidence="6">
    <location>
        <begin position="54"/>
        <end position="108"/>
    </location>
</feature>
<dbReference type="GO" id="GO:0004222">
    <property type="term" value="F:metalloendopeptidase activity"/>
    <property type="evidence" value="ECO:0007669"/>
    <property type="project" value="InterPro"/>
</dbReference>
<keyword evidence="3" id="KW-0378">Hydrolase</keyword>
<dbReference type="Gene3D" id="3.40.390.10">
    <property type="entry name" value="Collagenase (Catalytic Domain)"/>
    <property type="match status" value="1"/>
</dbReference>
<protein>
    <recommendedName>
        <fullName evidence="6">Peptidase M10 metallopeptidase domain-containing protein</fullName>
    </recommendedName>
</protein>
<gene>
    <name evidence="7" type="ORF">PV327_007469</name>
</gene>
<dbReference type="SUPFAM" id="SSF55486">
    <property type="entry name" value="Metalloproteases ('zincins'), catalytic domain"/>
    <property type="match status" value="1"/>
</dbReference>
<evidence type="ECO:0000313" key="7">
    <source>
        <dbReference type="EMBL" id="KAK0178591.1"/>
    </source>
</evidence>
<dbReference type="AlphaFoldDB" id="A0AA39FZX8"/>
<feature type="region of interest" description="Disordered" evidence="5">
    <location>
        <begin position="41"/>
        <end position="63"/>
    </location>
</feature>
<keyword evidence="2" id="KW-0479">Metal-binding</keyword>
<name>A0AA39FZX8_MICHY</name>
<dbReference type="Proteomes" id="UP001168972">
    <property type="component" value="Unassembled WGS sequence"/>
</dbReference>
<dbReference type="Pfam" id="PF00413">
    <property type="entry name" value="Peptidase_M10"/>
    <property type="match status" value="1"/>
</dbReference>
<evidence type="ECO:0000259" key="6">
    <source>
        <dbReference type="Pfam" id="PF00413"/>
    </source>
</evidence>
<keyword evidence="1" id="KW-0645">Protease</keyword>